<dbReference type="GO" id="GO:0006508">
    <property type="term" value="P:proteolysis"/>
    <property type="evidence" value="ECO:0007669"/>
    <property type="project" value="UniProtKB-KW"/>
</dbReference>
<evidence type="ECO:0000256" key="1">
    <source>
        <dbReference type="ARBA" id="ARBA00007074"/>
    </source>
</evidence>
<dbReference type="PANTHER" id="PTHR47359:SF3">
    <property type="entry name" value="NLP_P60 DOMAIN-CONTAINING PROTEIN-RELATED"/>
    <property type="match status" value="1"/>
</dbReference>
<dbReference type="PANTHER" id="PTHR47359">
    <property type="entry name" value="PEPTIDOGLYCAN DL-ENDOPEPTIDASE CWLO"/>
    <property type="match status" value="1"/>
</dbReference>
<dbReference type="AlphaFoldDB" id="A0A069JHR2"/>
<keyword evidence="4" id="KW-0788">Thiol protease</keyword>
<feature type="domain" description="NlpC/P60" evidence="5">
    <location>
        <begin position="244"/>
        <end position="366"/>
    </location>
</feature>
<name>A0A069JHR2_RHOSG</name>
<dbReference type="GO" id="GO:0008234">
    <property type="term" value="F:cysteine-type peptidase activity"/>
    <property type="evidence" value="ECO:0007669"/>
    <property type="project" value="UniProtKB-KW"/>
</dbReference>
<reference evidence="6" key="2">
    <citation type="submission" date="2023-02" db="EMBL/GenBank/DDBJ databases">
        <title>A novel hydrolase synthesized by Rhodococcus erythropolis HQ is responsible for the detoxification of Zearalenone.</title>
        <authorList>
            <person name="Hu J."/>
            <person name="Xu J."/>
        </authorList>
    </citation>
    <scope>NUCLEOTIDE SEQUENCE</scope>
    <source>
        <strain evidence="6">HQ</strain>
    </source>
</reference>
<evidence type="ECO:0000256" key="4">
    <source>
        <dbReference type="ARBA" id="ARBA00022807"/>
    </source>
</evidence>
<dbReference type="RefSeq" id="WP_003943296.1">
    <property type="nucleotide sequence ID" value="NZ_AP023172.1"/>
</dbReference>
<dbReference type="Gene3D" id="3.90.1720.10">
    <property type="entry name" value="endopeptidase domain like (from Nostoc punctiforme)"/>
    <property type="match status" value="1"/>
</dbReference>
<organism evidence="7 8">
    <name type="scientific">Rhodococcus qingshengii</name>
    <dbReference type="NCBI Taxonomy" id="334542"/>
    <lineage>
        <taxon>Bacteria</taxon>
        <taxon>Bacillati</taxon>
        <taxon>Actinomycetota</taxon>
        <taxon>Actinomycetes</taxon>
        <taxon>Mycobacteriales</taxon>
        <taxon>Nocardiaceae</taxon>
        <taxon>Rhodococcus</taxon>
        <taxon>Rhodococcus erythropolis group</taxon>
    </lineage>
</organism>
<dbReference type="EMBL" id="NOVD01000040">
    <property type="protein sequence ID" value="PCK23983.1"/>
    <property type="molecule type" value="Genomic_DNA"/>
</dbReference>
<dbReference type="SUPFAM" id="SSF53955">
    <property type="entry name" value="Lysozyme-like"/>
    <property type="match status" value="1"/>
</dbReference>
<dbReference type="SUPFAM" id="SSF54001">
    <property type="entry name" value="Cysteine proteinases"/>
    <property type="match status" value="1"/>
</dbReference>
<comment type="similarity">
    <text evidence="1">Belongs to the peptidase C40 family.</text>
</comment>
<sequence>MAVGVLAIAVSIGTALGVMSGTLGAPAQVEKNESSNAAVSLAAWNGPARTQDTPEGIVPSVPSNFPGATLAPVGAVAVFAPWIKKAGALCSEITPAVIASLYSVENGFKYGPDTDISPEGGRGPGRFTTAAWTAYGKDGDGDGKMDILGVADPVMTTGYRLCDLVKQAQSWQKSGEVEGDTVDLALAAYDVGPDAVREAGGVPADKSGEVPAEQAVAAPFVAQIKSLQDSFALMLAPFDYNNLAAAVGGVVEAGLKFLGLPYVWGGGNINGPSMGGFDCSGLTSYAIHAATGVTLPRTSETQWGVGVEIPLDQAQPGDLLFGNWQAGGPGHVAIYVGNGQMLHAPTFGDVVKVGPIFAGMKARRVV</sequence>
<evidence type="ECO:0000313" key="8">
    <source>
        <dbReference type="Proteomes" id="UP000230886"/>
    </source>
</evidence>
<dbReference type="InterPro" id="IPR051794">
    <property type="entry name" value="PG_Endopeptidase_C40"/>
</dbReference>
<gene>
    <name evidence="7" type="ORF">CHR55_28385</name>
    <name evidence="6" type="ORF">PXH69_06870</name>
</gene>
<keyword evidence="3" id="KW-0378">Hydrolase</keyword>
<evidence type="ECO:0000313" key="6">
    <source>
        <dbReference type="EMBL" id="MDE8644665.1"/>
    </source>
</evidence>
<accession>A0A069JHR2</accession>
<dbReference type="Gene3D" id="1.10.530.10">
    <property type="match status" value="1"/>
</dbReference>
<dbReference type="InterPro" id="IPR023346">
    <property type="entry name" value="Lysozyme-like_dom_sf"/>
</dbReference>
<dbReference type="SMR" id="A0A069JHR2"/>
<proteinExistence type="inferred from homology"/>
<evidence type="ECO:0000313" key="7">
    <source>
        <dbReference type="EMBL" id="PCK23983.1"/>
    </source>
</evidence>
<dbReference type="InterPro" id="IPR038765">
    <property type="entry name" value="Papain-like_cys_pep_sf"/>
</dbReference>
<dbReference type="EMBL" id="JARDXE010000003">
    <property type="protein sequence ID" value="MDE8644665.1"/>
    <property type="molecule type" value="Genomic_DNA"/>
</dbReference>
<dbReference type="Proteomes" id="UP000230886">
    <property type="component" value="Unassembled WGS sequence"/>
</dbReference>
<dbReference type="InterPro" id="IPR000064">
    <property type="entry name" value="NLP_P60_dom"/>
</dbReference>
<dbReference type="Pfam" id="PF00877">
    <property type="entry name" value="NLPC_P60"/>
    <property type="match status" value="1"/>
</dbReference>
<keyword evidence="2" id="KW-0645">Protease</keyword>
<dbReference type="PROSITE" id="PS51935">
    <property type="entry name" value="NLPC_P60"/>
    <property type="match status" value="1"/>
</dbReference>
<reference evidence="7 8" key="1">
    <citation type="submission" date="2017-07" db="EMBL/GenBank/DDBJ databases">
        <title>Draft sequence of Rhodococcus enclensis 23b-28.</title>
        <authorList>
            <person name="Besaury L."/>
            <person name="Sancelme M."/>
            <person name="Amato P."/>
            <person name="Lallement A."/>
            <person name="Delort A.-M."/>
        </authorList>
    </citation>
    <scope>NUCLEOTIDE SEQUENCE [LARGE SCALE GENOMIC DNA]</scope>
    <source>
        <strain evidence="7 8">23b-28</strain>
    </source>
</reference>
<evidence type="ECO:0000256" key="3">
    <source>
        <dbReference type="ARBA" id="ARBA00022801"/>
    </source>
</evidence>
<dbReference type="Proteomes" id="UP001217325">
    <property type="component" value="Unassembled WGS sequence"/>
</dbReference>
<protein>
    <submittedName>
        <fullName evidence="6">C40 family peptidase</fullName>
    </submittedName>
</protein>
<dbReference type="GeneID" id="64142033"/>
<accession>A0A1C3YXG8</accession>
<comment type="caution">
    <text evidence="7">The sequence shown here is derived from an EMBL/GenBank/DDBJ whole genome shotgun (WGS) entry which is preliminary data.</text>
</comment>
<evidence type="ECO:0000256" key="2">
    <source>
        <dbReference type="ARBA" id="ARBA00022670"/>
    </source>
</evidence>
<evidence type="ECO:0000259" key="5">
    <source>
        <dbReference type="PROSITE" id="PS51935"/>
    </source>
</evidence>